<sequence>MATNSRPCNALTQGNDVRIPWHSQAHPVIPKLYVQEWRQDMRNRELINTNAAIGMIPNHEHDDSLYLDRREQLVYNVEERARVDSKYEVPPREAMMKPANHSSHSRYKSSLVTLSK</sequence>
<dbReference type="InterPro" id="IPR027965">
    <property type="entry name" value="SPMIP10"/>
</dbReference>
<dbReference type="Proteomes" id="UP000095280">
    <property type="component" value="Unplaced"/>
</dbReference>
<keyword evidence="1" id="KW-1185">Reference proteome</keyword>
<evidence type="ECO:0000313" key="2">
    <source>
        <dbReference type="WBParaSite" id="maker-uti_cns_0001522-snap-gene-0.3-mRNA-1"/>
    </source>
</evidence>
<reference evidence="2" key="1">
    <citation type="submission" date="2016-11" db="UniProtKB">
        <authorList>
            <consortium name="WormBaseParasite"/>
        </authorList>
    </citation>
    <scope>IDENTIFICATION</scope>
</reference>
<dbReference type="OrthoDB" id="9972026at2759"/>
<dbReference type="AlphaFoldDB" id="A0A1I8GCC7"/>
<protein>
    <submittedName>
        <fullName evidence="2">Bestrophin homolog</fullName>
    </submittedName>
</protein>
<name>A0A1I8GCC7_9PLAT</name>
<dbReference type="WBParaSite" id="maker-uti_cns_0001522-snap-gene-0.3-mRNA-1">
    <property type="protein sequence ID" value="maker-uti_cns_0001522-snap-gene-0.3-mRNA-1"/>
    <property type="gene ID" value="maker-uti_cns_0001522-snap-gene-0.3"/>
</dbReference>
<organism evidence="1 2">
    <name type="scientific">Macrostomum lignano</name>
    <dbReference type="NCBI Taxonomy" id="282301"/>
    <lineage>
        <taxon>Eukaryota</taxon>
        <taxon>Metazoa</taxon>
        <taxon>Spiralia</taxon>
        <taxon>Lophotrochozoa</taxon>
        <taxon>Platyhelminthes</taxon>
        <taxon>Rhabditophora</taxon>
        <taxon>Macrostomorpha</taxon>
        <taxon>Macrostomida</taxon>
        <taxon>Macrostomidae</taxon>
        <taxon>Macrostomum</taxon>
    </lineage>
</organism>
<dbReference type="Pfam" id="PF14983">
    <property type="entry name" value="SPMIP10-like"/>
    <property type="match status" value="1"/>
</dbReference>
<dbReference type="STRING" id="282301.A0A1I8GCC7"/>
<accession>A0A1I8GCC7</accession>
<dbReference type="PANTHER" id="PTHR35247:SF1">
    <property type="entry name" value="TESTIS-EXPRESSED PROTEIN 43"/>
    <property type="match status" value="1"/>
</dbReference>
<dbReference type="PANTHER" id="PTHR35247">
    <property type="entry name" value="TESTIS-EXPRESSED PROTEIN 43"/>
    <property type="match status" value="1"/>
</dbReference>
<proteinExistence type="predicted"/>
<evidence type="ECO:0000313" key="1">
    <source>
        <dbReference type="Proteomes" id="UP000095280"/>
    </source>
</evidence>